<evidence type="ECO:0000256" key="2">
    <source>
        <dbReference type="ARBA" id="ARBA00022679"/>
    </source>
</evidence>
<dbReference type="FunFam" id="3.40.50.2000:FF:000133">
    <property type="entry name" value="UDP-glycosyltransferase 83A1"/>
    <property type="match status" value="1"/>
</dbReference>
<dbReference type="GO" id="GO:0080043">
    <property type="term" value="F:quercetin 3-O-glucosyltransferase activity"/>
    <property type="evidence" value="ECO:0007669"/>
    <property type="project" value="TreeGrafter"/>
</dbReference>
<dbReference type="SUPFAM" id="SSF53756">
    <property type="entry name" value="UDP-Glycosyltransferase/glycogen phosphorylase"/>
    <property type="match status" value="1"/>
</dbReference>
<dbReference type="PANTHER" id="PTHR11926">
    <property type="entry name" value="GLUCOSYL/GLUCURONOSYL TRANSFERASES"/>
    <property type="match status" value="1"/>
</dbReference>
<proteinExistence type="inferred from homology"/>
<evidence type="ECO:0000313" key="5">
    <source>
        <dbReference type="Proteomes" id="UP000027138"/>
    </source>
</evidence>
<dbReference type="AlphaFoldDB" id="A0A067K4S8"/>
<dbReference type="Pfam" id="PF26168">
    <property type="entry name" value="Glyco_transf_N"/>
    <property type="match status" value="1"/>
</dbReference>
<name>A0A067K4S8_JATCU</name>
<evidence type="ECO:0000259" key="3">
    <source>
        <dbReference type="Pfam" id="PF26168"/>
    </source>
</evidence>
<dbReference type="EMBL" id="KK914862">
    <property type="protein sequence ID" value="KDP27230.1"/>
    <property type="molecule type" value="Genomic_DNA"/>
</dbReference>
<feature type="domain" description="Glycosyltransferase N-terminal" evidence="3">
    <location>
        <begin position="3"/>
        <end position="125"/>
    </location>
</feature>
<dbReference type="OrthoDB" id="5835829at2759"/>
<keyword evidence="2" id="KW-0808">Transferase</keyword>
<evidence type="ECO:0000313" key="4">
    <source>
        <dbReference type="EMBL" id="KDP27230.1"/>
    </source>
</evidence>
<dbReference type="Proteomes" id="UP000027138">
    <property type="component" value="Unassembled WGS sequence"/>
</dbReference>
<gene>
    <name evidence="4" type="ORF">JCGZ_19929</name>
</gene>
<keyword evidence="5" id="KW-1185">Reference proteome</keyword>
<protein>
    <recommendedName>
        <fullName evidence="3">Glycosyltransferase N-terminal domain-containing protein</fullName>
    </recommendedName>
</protein>
<dbReference type="InterPro" id="IPR002213">
    <property type="entry name" value="UDP_glucos_trans"/>
</dbReference>
<dbReference type="Gene3D" id="3.40.50.2000">
    <property type="entry name" value="Glycogen Phosphorylase B"/>
    <property type="match status" value="2"/>
</dbReference>
<evidence type="ECO:0000256" key="1">
    <source>
        <dbReference type="ARBA" id="ARBA00009995"/>
    </source>
</evidence>
<comment type="similarity">
    <text evidence="1">Belongs to the UDP-glycosyltransferase family.</text>
</comment>
<dbReference type="GO" id="GO:0080044">
    <property type="term" value="F:quercetin 7-O-glucosyltransferase activity"/>
    <property type="evidence" value="ECO:0007669"/>
    <property type="project" value="TreeGrafter"/>
</dbReference>
<reference evidence="4 5" key="1">
    <citation type="journal article" date="2014" name="PLoS ONE">
        <title>Global Analysis of Gene Expression Profiles in Physic Nut (Jatropha curcas L.) Seedlings Exposed to Salt Stress.</title>
        <authorList>
            <person name="Zhang L."/>
            <person name="Zhang C."/>
            <person name="Wu P."/>
            <person name="Chen Y."/>
            <person name="Li M."/>
            <person name="Jiang H."/>
            <person name="Wu G."/>
        </authorList>
    </citation>
    <scope>NUCLEOTIDE SEQUENCE [LARGE SCALE GENOMIC DNA]</scope>
    <source>
        <strain evidence="5">cv. GZQX0401</strain>
        <tissue evidence="4">Young leaves</tissue>
    </source>
</reference>
<dbReference type="PANTHER" id="PTHR11926:SF1412">
    <property type="entry name" value="UDP-GLYCOSYLTRANSFERASE 83A1-LIKE"/>
    <property type="match status" value="1"/>
</dbReference>
<dbReference type="KEGG" id="jcu:105644192"/>
<dbReference type="FunFam" id="3.40.50.2000:FF:000061">
    <property type="entry name" value="UDP-glycosyltransferase 83A1"/>
    <property type="match status" value="1"/>
</dbReference>
<accession>A0A067K4S8</accession>
<dbReference type="InterPro" id="IPR058980">
    <property type="entry name" value="Glyco_transf_N"/>
</dbReference>
<organism evidence="4 5">
    <name type="scientific">Jatropha curcas</name>
    <name type="common">Barbados nut</name>
    <dbReference type="NCBI Taxonomy" id="180498"/>
    <lineage>
        <taxon>Eukaryota</taxon>
        <taxon>Viridiplantae</taxon>
        <taxon>Streptophyta</taxon>
        <taxon>Embryophyta</taxon>
        <taxon>Tracheophyta</taxon>
        <taxon>Spermatophyta</taxon>
        <taxon>Magnoliopsida</taxon>
        <taxon>eudicotyledons</taxon>
        <taxon>Gunneridae</taxon>
        <taxon>Pentapetalae</taxon>
        <taxon>rosids</taxon>
        <taxon>fabids</taxon>
        <taxon>Malpighiales</taxon>
        <taxon>Euphorbiaceae</taxon>
        <taxon>Crotonoideae</taxon>
        <taxon>Jatropheae</taxon>
        <taxon>Jatropha</taxon>
    </lineage>
</organism>
<dbReference type="Pfam" id="PF00201">
    <property type="entry name" value="UDPGT"/>
    <property type="match status" value="1"/>
</dbReference>
<dbReference type="CDD" id="cd03784">
    <property type="entry name" value="GT1_Gtf-like"/>
    <property type="match status" value="1"/>
</dbReference>
<sequence length="457" mass="51514">MSRVHILAIPYPAQGHVIPLMELSQRLAKYGFKVTFVNTEYNHKRVLNALENKDYVRNHISLVSIPDGLEPWEDRNDLGKLTEAFLKVMPRKLEELVDRINASETEKITCIIADGSMGWALQVAKKMKIRRAAFWPASAALLSLSLAIPTLIDDGVIDNNGSLLKNQMIRLAPTMPAIKTADLVWACIGDLTTQKVIFDVSVANNRAMKLADWIICNSVYELEHGAFTLSPKILPIGPLLASNRLADSLGYFWLEDSACLKWLDQQPTKSVIYVAFGSFTIFDKTQFQELALGLELSGRPFLWVVRSDITTDGNAYPEGFQGRVATYGKMVTWAPQQKILSHPSIACFLSHCGWNSTMEGVANGVPFLCWPYFADQFLNENYICDIWKVGLKFNRNESGIITRDEIKNKVEQVLNDEKIMERASKFKETANTSGGEDGYSNKNFNNFIEWILRLKSM</sequence>